<name>A0A7J8FGK2_ROUAE</name>
<dbReference type="Proteomes" id="UP000593571">
    <property type="component" value="Unassembled WGS sequence"/>
</dbReference>
<feature type="region of interest" description="Disordered" evidence="1">
    <location>
        <begin position="1"/>
        <end position="54"/>
    </location>
</feature>
<sequence>MAELGRTHHIPMSSHGAAAAGQHCPGCVPGVQQDEAADRPLQEDHEDISSFHLQRHHGWQNTPCNLCGHQDVQTLSRSHLGLWGL</sequence>
<proteinExistence type="predicted"/>
<organism evidence="2 3">
    <name type="scientific">Rousettus aegyptiacus</name>
    <name type="common">Egyptian fruit bat</name>
    <name type="synonym">Pteropus aegyptiacus</name>
    <dbReference type="NCBI Taxonomy" id="9407"/>
    <lineage>
        <taxon>Eukaryota</taxon>
        <taxon>Metazoa</taxon>
        <taxon>Chordata</taxon>
        <taxon>Craniata</taxon>
        <taxon>Vertebrata</taxon>
        <taxon>Euteleostomi</taxon>
        <taxon>Mammalia</taxon>
        <taxon>Eutheria</taxon>
        <taxon>Laurasiatheria</taxon>
        <taxon>Chiroptera</taxon>
        <taxon>Yinpterochiroptera</taxon>
        <taxon>Pteropodoidea</taxon>
        <taxon>Pteropodidae</taxon>
        <taxon>Rousettinae</taxon>
        <taxon>Rousettus</taxon>
    </lineage>
</organism>
<evidence type="ECO:0000313" key="3">
    <source>
        <dbReference type="Proteomes" id="UP000593571"/>
    </source>
</evidence>
<feature type="compositionally biased region" description="Basic and acidic residues" evidence="1">
    <location>
        <begin position="36"/>
        <end position="49"/>
    </location>
</feature>
<protein>
    <submittedName>
        <fullName evidence="2">Uncharacterized protein</fullName>
    </submittedName>
</protein>
<evidence type="ECO:0000313" key="2">
    <source>
        <dbReference type="EMBL" id="KAF6446867.1"/>
    </source>
</evidence>
<keyword evidence="3" id="KW-1185">Reference proteome</keyword>
<gene>
    <name evidence="2" type="ORF">HJG63_005756</name>
</gene>
<reference evidence="2 3" key="1">
    <citation type="journal article" date="2020" name="Nature">
        <title>Six reference-quality genomes reveal evolution of bat adaptations.</title>
        <authorList>
            <person name="Jebb D."/>
            <person name="Huang Z."/>
            <person name="Pippel M."/>
            <person name="Hughes G.M."/>
            <person name="Lavrichenko K."/>
            <person name="Devanna P."/>
            <person name="Winkler S."/>
            <person name="Jermiin L.S."/>
            <person name="Skirmuntt E.C."/>
            <person name="Katzourakis A."/>
            <person name="Burkitt-Gray L."/>
            <person name="Ray D.A."/>
            <person name="Sullivan K.A.M."/>
            <person name="Roscito J.G."/>
            <person name="Kirilenko B.M."/>
            <person name="Davalos L.M."/>
            <person name="Corthals A.P."/>
            <person name="Power M.L."/>
            <person name="Jones G."/>
            <person name="Ransome R.D."/>
            <person name="Dechmann D.K.N."/>
            <person name="Locatelli A.G."/>
            <person name="Puechmaille S.J."/>
            <person name="Fedrigo O."/>
            <person name="Jarvis E.D."/>
            <person name="Hiller M."/>
            <person name="Vernes S.C."/>
            <person name="Myers E.W."/>
            <person name="Teeling E.C."/>
        </authorList>
    </citation>
    <scope>NUCLEOTIDE SEQUENCE [LARGE SCALE GENOMIC DNA]</scope>
    <source>
        <strain evidence="2">MRouAeg1</strain>
        <tissue evidence="2">Muscle</tissue>
    </source>
</reference>
<dbReference type="EMBL" id="JACASE010000007">
    <property type="protein sequence ID" value="KAF6446867.1"/>
    <property type="molecule type" value="Genomic_DNA"/>
</dbReference>
<dbReference type="AlphaFoldDB" id="A0A7J8FGK2"/>
<accession>A0A7J8FGK2</accession>
<evidence type="ECO:0000256" key="1">
    <source>
        <dbReference type="SAM" id="MobiDB-lite"/>
    </source>
</evidence>
<comment type="caution">
    <text evidence="2">The sequence shown here is derived from an EMBL/GenBank/DDBJ whole genome shotgun (WGS) entry which is preliminary data.</text>
</comment>